<dbReference type="NCBIfam" id="TIGR01644">
    <property type="entry name" value="phage_P2_V"/>
    <property type="match status" value="1"/>
</dbReference>
<dbReference type="InterPro" id="IPR037026">
    <property type="entry name" value="Vgr_OB-fold_dom_sf"/>
</dbReference>
<keyword evidence="3" id="KW-1185">Reference proteome</keyword>
<comment type="caution">
    <text evidence="2">The sequence shown here is derived from an EMBL/GenBank/DDBJ whole genome shotgun (WGS) entry which is preliminary data.</text>
</comment>
<dbReference type="Gene3D" id="2.40.50.230">
    <property type="entry name" value="Gp5 N-terminal domain"/>
    <property type="match status" value="1"/>
</dbReference>
<proteinExistence type="predicted"/>
<dbReference type="Gene3D" id="6.20.150.10">
    <property type="match status" value="1"/>
</dbReference>
<dbReference type="Proteomes" id="UP001208935">
    <property type="component" value="Unassembled WGS sequence"/>
</dbReference>
<reference evidence="3" key="1">
    <citation type="submission" date="2023-07" db="EMBL/GenBank/DDBJ databases">
        <title>Verminephrobacter genomes.</title>
        <authorList>
            <person name="Lund M.B."/>
        </authorList>
    </citation>
    <scope>NUCLEOTIDE SEQUENCE [LARGE SCALE GENOMIC DNA]</scope>
    <source>
        <strain evidence="3">AtM5-05</strain>
    </source>
</reference>
<evidence type="ECO:0000313" key="3">
    <source>
        <dbReference type="Proteomes" id="UP001208935"/>
    </source>
</evidence>
<dbReference type="InterPro" id="IPR013046">
    <property type="entry name" value="GpV/Gp45"/>
</dbReference>
<dbReference type="RefSeq" id="WP_265280630.1">
    <property type="nucleotide sequence ID" value="NZ_QZCW01000001.1"/>
</dbReference>
<feature type="domain" description="Gp5/Type VI secretion system Vgr protein OB-fold" evidence="1">
    <location>
        <begin position="18"/>
        <end position="84"/>
    </location>
</feature>
<protein>
    <submittedName>
        <fullName evidence="2">Phage baseplate assembly protein V</fullName>
    </submittedName>
</protein>
<sequence>MSFEQSETDRAMACMLMAGTIEAVQYKPPRVRVRSGDWVSSFLPWFSVAAGGVRHWRPPTVGEQAMVFSVSGQPEQGIVLAGLWTDQFPANDDRENITAMDWQDGARMEYDHEAHKLKMLLPPEGHAMLTIGGTTLEMKAGGVTLTNGTVKVVGGDVIADGVSLKQHKHTEQGDFAETSSAH</sequence>
<organism evidence="2 3">
    <name type="scientific">Verminephrobacter aporrectodeae subsp. tuberculatae</name>
    <dbReference type="NCBI Taxonomy" id="1110392"/>
    <lineage>
        <taxon>Bacteria</taxon>
        <taxon>Pseudomonadati</taxon>
        <taxon>Pseudomonadota</taxon>
        <taxon>Betaproteobacteria</taxon>
        <taxon>Burkholderiales</taxon>
        <taxon>Comamonadaceae</taxon>
        <taxon>Verminephrobacter</taxon>
    </lineage>
</organism>
<dbReference type="EMBL" id="QZCW01000001">
    <property type="protein sequence ID" value="MCW5319630.1"/>
    <property type="molecule type" value="Genomic_DNA"/>
</dbReference>
<dbReference type="InterPro" id="IPR006531">
    <property type="entry name" value="Gp5/Vgr_OB"/>
</dbReference>
<gene>
    <name evidence="2" type="ORF">D5039_00070</name>
</gene>
<evidence type="ECO:0000259" key="1">
    <source>
        <dbReference type="Pfam" id="PF04717"/>
    </source>
</evidence>
<dbReference type="Pfam" id="PF04717">
    <property type="entry name" value="Phage_base_V"/>
    <property type="match status" value="1"/>
</dbReference>
<name>A0ABT3KMX3_9BURK</name>
<evidence type="ECO:0000313" key="2">
    <source>
        <dbReference type="EMBL" id="MCW5319630.1"/>
    </source>
</evidence>
<accession>A0ABT3KMX3</accession>